<feature type="domain" description="Heterokaryon incompatibility" evidence="1">
    <location>
        <begin position="271"/>
        <end position="421"/>
    </location>
</feature>
<evidence type="ECO:0000259" key="1">
    <source>
        <dbReference type="Pfam" id="PF06985"/>
    </source>
</evidence>
<dbReference type="PANTHER" id="PTHR33112:SF12">
    <property type="entry name" value="HETEROKARYON INCOMPATIBILITY DOMAIN-CONTAINING PROTEIN"/>
    <property type="match status" value="1"/>
</dbReference>
<gene>
    <name evidence="2" type="ORF">ATEG_02894</name>
</gene>
<dbReference type="Pfam" id="PF06985">
    <property type="entry name" value="HET"/>
    <property type="match status" value="1"/>
</dbReference>
<proteinExistence type="predicted"/>
<name>Q0CTU0_ASPTN</name>
<reference evidence="3" key="1">
    <citation type="submission" date="2005-09" db="EMBL/GenBank/DDBJ databases">
        <title>Annotation of the Aspergillus terreus NIH2624 genome.</title>
        <authorList>
            <person name="Birren B.W."/>
            <person name="Lander E.S."/>
            <person name="Galagan J.E."/>
            <person name="Nusbaum C."/>
            <person name="Devon K."/>
            <person name="Henn M."/>
            <person name="Ma L.-J."/>
            <person name="Jaffe D.B."/>
            <person name="Butler J."/>
            <person name="Alvarez P."/>
            <person name="Gnerre S."/>
            <person name="Grabherr M."/>
            <person name="Kleber M."/>
            <person name="Mauceli E.W."/>
            <person name="Brockman W."/>
            <person name="Rounsley S."/>
            <person name="Young S.K."/>
            <person name="LaButti K."/>
            <person name="Pushparaj V."/>
            <person name="DeCaprio D."/>
            <person name="Crawford M."/>
            <person name="Koehrsen M."/>
            <person name="Engels R."/>
            <person name="Montgomery P."/>
            <person name="Pearson M."/>
            <person name="Howarth C."/>
            <person name="Larson L."/>
            <person name="Luoma S."/>
            <person name="White J."/>
            <person name="Alvarado L."/>
            <person name="Kodira C.D."/>
            <person name="Zeng Q."/>
            <person name="Oleary S."/>
            <person name="Yandava C."/>
            <person name="Denning D.W."/>
            <person name="Nierman W.C."/>
            <person name="Milne T."/>
            <person name="Madden K."/>
        </authorList>
    </citation>
    <scope>NUCLEOTIDE SEQUENCE [LARGE SCALE GENOMIC DNA]</scope>
    <source>
        <strain evidence="3">NIH 2624 / FGSC A1156</strain>
    </source>
</reference>
<accession>Q0CTU0</accession>
<dbReference type="Proteomes" id="UP000007963">
    <property type="component" value="Unassembled WGS sequence"/>
</dbReference>
<organism evidence="2 3">
    <name type="scientific">Aspergillus terreus (strain NIH 2624 / FGSC A1156)</name>
    <dbReference type="NCBI Taxonomy" id="341663"/>
    <lineage>
        <taxon>Eukaryota</taxon>
        <taxon>Fungi</taxon>
        <taxon>Dikarya</taxon>
        <taxon>Ascomycota</taxon>
        <taxon>Pezizomycotina</taxon>
        <taxon>Eurotiomycetes</taxon>
        <taxon>Eurotiomycetidae</taxon>
        <taxon>Eurotiales</taxon>
        <taxon>Aspergillaceae</taxon>
        <taxon>Aspergillus</taxon>
        <taxon>Aspergillus subgen. Circumdati</taxon>
    </lineage>
</organism>
<dbReference type="InterPro" id="IPR010730">
    <property type="entry name" value="HET"/>
</dbReference>
<dbReference type="AlphaFoldDB" id="Q0CTU0"/>
<evidence type="ECO:0000313" key="2">
    <source>
        <dbReference type="EMBL" id="EAU36168.1"/>
    </source>
</evidence>
<dbReference type="RefSeq" id="XP_001212072.1">
    <property type="nucleotide sequence ID" value="XM_001212072.1"/>
</dbReference>
<dbReference type="VEuPathDB" id="FungiDB:ATEG_02894"/>
<dbReference type="OMA" id="HICEHTH"/>
<dbReference type="STRING" id="341663.Q0CTU0"/>
<dbReference type="OrthoDB" id="405906at2759"/>
<dbReference type="EMBL" id="CH476597">
    <property type="protein sequence ID" value="EAU36168.1"/>
    <property type="molecule type" value="Genomic_DNA"/>
</dbReference>
<protein>
    <recommendedName>
        <fullName evidence="1">Heterokaryon incompatibility domain-containing protein</fullName>
    </recommendedName>
</protein>
<dbReference type="GeneID" id="4317539"/>
<dbReference type="HOGENOM" id="CLU_353013_0_0_1"/>
<dbReference type="PANTHER" id="PTHR33112">
    <property type="entry name" value="DOMAIN PROTEIN, PUTATIVE-RELATED"/>
    <property type="match status" value="1"/>
</dbReference>
<sequence length="790" mass="89004">MGELLLLDKALIADDPAISRSGHLRAQFTPQDAQHSAMDDWKEDDWWSQSLKKNTAHRQAAHGKFNALPVEPSLCDVCKSIDFGYLFFGDPATGYRRDRKETLSLGSLPSVSQRASDGCPFCRDIAIPTAQTLLERLRQSGKTVTPDRVSVQFSVNDIRLSRDVPRLHRSNGLYMGVALHRQSVGCDASTVEDEKDIEPPICLMDHELSTYRELKPLVELEDCKKWLQGCCDQHDRCNQIQEPRFDNPRFKLIDVQRRRIVQTGSQQEPRYATLSYVWGPVTNMWTLTDRMEWMEDGEGMRYCVLPDQLPQTIEDAIRVTHGLDLPYLWVDAVCIIQNDADDKQAQIGAMYHIYAEAHVNIVAASGENAHSGLPGVSLPRPLPGSKSVRIRQGVSVGIPQPPLTKHLQDSKWRTRAWTYQELILSRRSLFFTEREAFWYCGFSLHKESAVYGGEGEEDYGWGDGDADLIGNASVMRAKMDREPDMLGKMYVAAVEEYTVRQLSYQSDGLNAFYGMSTYFSRLFQCEMIYGCPKWMLVECLKWSSPLLGPDCWPERRQLDDGPLFPSWAWVAWKCAVNVELRSSYFWGSQIKILEPSCFAPIPYTPALRQEFAVEQVDNEEHLSGILPVVTKMGRCQLVGLDLQGFADIYTLDGSYMGDCDVRGCLELEEDQRLDAHVIQLMIRHRKGQASHCSAMVVRLHAWPPGSGIAEELAEQALTATSFPATARQMYTAEHEPQHKEPPCPPGLAISDSVRGIGPGQFVLATRLGTARLEAAVWERADLADTVVFLG</sequence>
<evidence type="ECO:0000313" key="3">
    <source>
        <dbReference type="Proteomes" id="UP000007963"/>
    </source>
</evidence>